<dbReference type="OrthoDB" id="2279703at2759"/>
<dbReference type="EMBL" id="JAANIT010003331">
    <property type="protein sequence ID" value="KAG1534322.1"/>
    <property type="molecule type" value="Genomic_DNA"/>
</dbReference>
<gene>
    <name evidence="2" type="ORF">G6F51_012157</name>
</gene>
<reference evidence="2" key="1">
    <citation type="journal article" date="2020" name="Microb. Genom.">
        <title>Genetic diversity of clinical and environmental Mucorales isolates obtained from an investigation of mucormycosis cases among solid organ transplant recipients.</title>
        <authorList>
            <person name="Nguyen M.H."/>
            <person name="Kaul D."/>
            <person name="Muto C."/>
            <person name="Cheng S.J."/>
            <person name="Richter R.A."/>
            <person name="Bruno V.M."/>
            <person name="Liu G."/>
            <person name="Beyhan S."/>
            <person name="Sundermann A.J."/>
            <person name="Mounaud S."/>
            <person name="Pasculle A.W."/>
            <person name="Nierman W.C."/>
            <person name="Driscoll E."/>
            <person name="Cumbie R."/>
            <person name="Clancy C.J."/>
            <person name="Dupont C.L."/>
        </authorList>
    </citation>
    <scope>NUCLEOTIDE SEQUENCE</scope>
    <source>
        <strain evidence="2">GL16</strain>
    </source>
</reference>
<sequence length="222" mass="25514">MGTKQRRNRKLPIEIAWLLKESNDINHLSFFNFFESYSQTTAIRRFKEITEYISDEEKREQVLSKFNKWKRSKQAQKYWARRKNVQGNSNQNNETNTDSSTEATSAASTSSANRSIVSTNRSSSVAESVETITLDEAKSLIRENCVSNSSRNQSSLRKAFFDFKLDTFNIINESNLLSYESNLQQILALSNILIVKKNAYDTELDTVAALFKGGQNFWNIHP</sequence>
<protein>
    <submittedName>
        <fullName evidence="2">Uncharacterized protein</fullName>
    </submittedName>
</protein>
<comment type="caution">
    <text evidence="2">The sequence shown here is derived from an EMBL/GenBank/DDBJ whole genome shotgun (WGS) entry which is preliminary data.</text>
</comment>
<feature type="region of interest" description="Disordered" evidence="1">
    <location>
        <begin position="81"/>
        <end position="115"/>
    </location>
</feature>
<evidence type="ECO:0000313" key="2">
    <source>
        <dbReference type="EMBL" id="KAG1534322.1"/>
    </source>
</evidence>
<dbReference type="Proteomes" id="UP000717996">
    <property type="component" value="Unassembled WGS sequence"/>
</dbReference>
<name>A0A9P6XWX0_RHIOR</name>
<feature type="compositionally biased region" description="Low complexity" evidence="1">
    <location>
        <begin position="88"/>
        <end position="113"/>
    </location>
</feature>
<evidence type="ECO:0000256" key="1">
    <source>
        <dbReference type="SAM" id="MobiDB-lite"/>
    </source>
</evidence>
<evidence type="ECO:0000313" key="3">
    <source>
        <dbReference type="Proteomes" id="UP000717996"/>
    </source>
</evidence>
<accession>A0A9P6XWX0</accession>
<organism evidence="2 3">
    <name type="scientific">Rhizopus oryzae</name>
    <name type="common">Mucormycosis agent</name>
    <name type="synonym">Rhizopus arrhizus var. delemar</name>
    <dbReference type="NCBI Taxonomy" id="64495"/>
    <lineage>
        <taxon>Eukaryota</taxon>
        <taxon>Fungi</taxon>
        <taxon>Fungi incertae sedis</taxon>
        <taxon>Mucoromycota</taxon>
        <taxon>Mucoromycotina</taxon>
        <taxon>Mucoromycetes</taxon>
        <taxon>Mucorales</taxon>
        <taxon>Mucorineae</taxon>
        <taxon>Rhizopodaceae</taxon>
        <taxon>Rhizopus</taxon>
    </lineage>
</organism>
<proteinExistence type="predicted"/>
<dbReference type="AlphaFoldDB" id="A0A9P6XWX0"/>